<dbReference type="EMBL" id="AYYC01000736">
    <property type="protein sequence ID" value="ETK03444.1"/>
    <property type="molecule type" value="Genomic_DNA"/>
</dbReference>
<organism evidence="3 4">
    <name type="scientific">Tannerella sp. oral taxon BU063 isolate Cell 5</name>
    <dbReference type="NCBI Taxonomy" id="1410950"/>
    <lineage>
        <taxon>Bacteria</taxon>
        <taxon>Pseudomonadati</taxon>
        <taxon>Bacteroidota</taxon>
        <taxon>Bacteroidia</taxon>
        <taxon>Bacteroidales</taxon>
        <taxon>Tannerellaceae</taxon>
        <taxon>Tannerella</taxon>
    </lineage>
</organism>
<evidence type="ECO:0000256" key="1">
    <source>
        <dbReference type="SAM" id="MobiDB-lite"/>
    </source>
</evidence>
<dbReference type="AlphaFoldDB" id="W2C879"/>
<protein>
    <recommendedName>
        <fullName evidence="5">DUF4374 domain-containing protein</fullName>
    </recommendedName>
</protein>
<sequence>MKTTNVFRMAGLAVLAAMTLTWTGCKEDTPTPKPNPNPPTPGGAKGDVAVVSMLTNPDGQSGTAWMQLVDGIAPRTIDNSKARQIGFGMPPMDVLGNYIFTIPQYGQSNTFTKWERTADGALNKVAELTLPANSVSMHGRIYSAEKGFLSTVVGKLLIFNPTTMKLTGEIDLSAYADKGLSVPQFGSLFFDGETMYVPLWQVNTQRMPIGDPGIDLLLIDLKTNKVIKRIKDSASGLSSLGYPYGVQKNVFKDEQGDVYYVASGSFSTDPKYKTGIVRIKKGATEIDPTYNWVLNDQAIEGETGKMRWLACVYYAGNGKLYGMADMPNYWADKTKPNWLRDRSVISVEIDLRAKTVKKLPIPHSCAYSTHVATYNDLIVFSVWGDKETGFYTYDPKTGKVSDGAVIKMPGFPFWFYQFKSMIY</sequence>
<name>W2C879_9BACT</name>
<accession>W2C879</accession>
<dbReference type="PATRIC" id="fig|1410950.3.peg.2262"/>
<dbReference type="Proteomes" id="UP000018872">
    <property type="component" value="Unassembled WGS sequence"/>
</dbReference>
<feature type="region of interest" description="Disordered" evidence="1">
    <location>
        <begin position="25"/>
        <end position="46"/>
    </location>
</feature>
<keyword evidence="2" id="KW-0732">Signal</keyword>
<dbReference type="PROSITE" id="PS51257">
    <property type="entry name" value="PROKAR_LIPOPROTEIN"/>
    <property type="match status" value="1"/>
</dbReference>
<feature type="compositionally biased region" description="Pro residues" evidence="1">
    <location>
        <begin position="31"/>
        <end position="41"/>
    </location>
</feature>
<evidence type="ECO:0000313" key="3">
    <source>
        <dbReference type="EMBL" id="ETK03444.1"/>
    </source>
</evidence>
<comment type="caution">
    <text evidence="3">The sequence shown here is derived from an EMBL/GenBank/DDBJ whole genome shotgun (WGS) entry which is preliminary data.</text>
</comment>
<gene>
    <name evidence="3" type="ORF">T229_14400</name>
</gene>
<feature type="signal peptide" evidence="2">
    <location>
        <begin position="1"/>
        <end position="23"/>
    </location>
</feature>
<evidence type="ECO:0000256" key="2">
    <source>
        <dbReference type="SAM" id="SignalP"/>
    </source>
</evidence>
<feature type="chain" id="PRO_5004812536" description="DUF4374 domain-containing protein" evidence="2">
    <location>
        <begin position="24"/>
        <end position="423"/>
    </location>
</feature>
<evidence type="ECO:0008006" key="5">
    <source>
        <dbReference type="Google" id="ProtNLM"/>
    </source>
</evidence>
<dbReference type="SUPFAM" id="SSF75011">
    <property type="entry name" value="3-carboxy-cis,cis-mucoante lactonizing enzyme"/>
    <property type="match status" value="1"/>
</dbReference>
<reference evidence="3 4" key="1">
    <citation type="submission" date="2013-11" db="EMBL/GenBank/DDBJ databases">
        <title>Single cell genomics of uncultured Tannerella BU063 (oral taxon 286).</title>
        <authorList>
            <person name="Beall C.J."/>
            <person name="Campbell A.G."/>
            <person name="Griffen A.L."/>
            <person name="Podar M."/>
            <person name="Leys E.J."/>
        </authorList>
    </citation>
    <scope>NUCLEOTIDE SEQUENCE [LARGE SCALE GENOMIC DNA]</scope>
    <source>
        <strain evidence="3">Cell 5</strain>
    </source>
</reference>
<proteinExistence type="predicted"/>
<evidence type="ECO:0000313" key="4">
    <source>
        <dbReference type="Proteomes" id="UP000018872"/>
    </source>
</evidence>